<dbReference type="AlphaFoldDB" id="A0A934J172"/>
<dbReference type="EMBL" id="JAEKMH010000004">
    <property type="protein sequence ID" value="MBJ3786388.1"/>
    <property type="molecule type" value="Genomic_DNA"/>
</dbReference>
<gene>
    <name evidence="2" type="ORF">JEQ47_16805</name>
</gene>
<comment type="caution">
    <text evidence="2">The sequence shown here is derived from an EMBL/GenBank/DDBJ whole genome shotgun (WGS) entry which is preliminary data.</text>
</comment>
<keyword evidence="3" id="KW-1185">Reference proteome</keyword>
<feature type="transmembrane region" description="Helical" evidence="1">
    <location>
        <begin position="6"/>
        <end position="26"/>
    </location>
</feature>
<evidence type="ECO:0000256" key="1">
    <source>
        <dbReference type="SAM" id="Phobius"/>
    </source>
</evidence>
<accession>A0A934J172</accession>
<evidence type="ECO:0000313" key="2">
    <source>
        <dbReference type="EMBL" id="MBJ3786388.1"/>
    </source>
</evidence>
<protein>
    <recommendedName>
        <fullName evidence="4">DUF4760 domain-containing protein</fullName>
    </recommendedName>
</protein>
<dbReference type="Proteomes" id="UP000602124">
    <property type="component" value="Unassembled WGS sequence"/>
</dbReference>
<reference evidence="2" key="1">
    <citation type="submission" date="2020-12" db="EMBL/GenBank/DDBJ databases">
        <title>Devosia sp. MSA67 isolated from Mo River.</title>
        <authorList>
            <person name="Ma F."/>
            <person name="Zi Z."/>
        </authorList>
    </citation>
    <scope>NUCLEOTIDE SEQUENCE</scope>
    <source>
        <strain evidence="2">MSA67</strain>
    </source>
</reference>
<evidence type="ECO:0008006" key="4">
    <source>
        <dbReference type="Google" id="ProtNLM"/>
    </source>
</evidence>
<keyword evidence="1" id="KW-1133">Transmembrane helix</keyword>
<evidence type="ECO:0000313" key="3">
    <source>
        <dbReference type="Proteomes" id="UP000602124"/>
    </source>
</evidence>
<proteinExistence type="predicted"/>
<keyword evidence="1" id="KW-0472">Membrane</keyword>
<dbReference type="RefSeq" id="WP_198877578.1">
    <property type="nucleotide sequence ID" value="NZ_JAEKMH010000004.1"/>
</dbReference>
<sequence>MLEVTAFLGDIVTVLGFPLGILAFWIQRNRERRNEEAMIYESLASSYDGFLKLVLENTDLQLWSKDGADNLDADQQERLQVLFELLGSLFERAYILAYSDHMTEVQQRRWSQWENYMRQWCGREDFSKVIPQLLADADHDFARYLRRLADEERVKKGTQP</sequence>
<name>A0A934J172_9HYPH</name>
<organism evidence="2 3">
    <name type="scientific">Devosia sediminis</name>
    <dbReference type="NCBI Taxonomy" id="2798801"/>
    <lineage>
        <taxon>Bacteria</taxon>
        <taxon>Pseudomonadati</taxon>
        <taxon>Pseudomonadota</taxon>
        <taxon>Alphaproteobacteria</taxon>
        <taxon>Hyphomicrobiales</taxon>
        <taxon>Devosiaceae</taxon>
        <taxon>Devosia</taxon>
    </lineage>
</organism>
<keyword evidence="1" id="KW-0812">Transmembrane</keyword>